<sequence>MKKVVLILAITLVGLISCNQEAVFPDFKYQTVYFAYQYPVRTITLGEDAFVNTDLDNAKKCQIYAATGGVYESKNNVSIKVEVDNSLLGNGLLFSAGNEVLAMPREYYTLASDKIAIPNGTLAGGVDVQLTDAFFADTKAIKNTYVIPLKMTGVTGADSILNGKHFILYAVKYVNPWHGNYLRRGRDVVTGAVNQTIVRHAQYVEQDEINKLSTKSLNELNFPITVKDKDGRNLSITLTLRFDEGGRCTISSGTSGYTATGSGAFVKKGEKKSWGNKDRDALYLKYDINLSGINVSSSDTLVMRDRAVTFETFTPIAK</sequence>
<dbReference type="PROSITE" id="PS51257">
    <property type="entry name" value="PROKAR_LIPOPROTEIN"/>
    <property type="match status" value="1"/>
</dbReference>
<dbReference type="InterPro" id="IPR013728">
    <property type="entry name" value="BT_3987-like_N"/>
</dbReference>
<evidence type="ECO:0000313" key="4">
    <source>
        <dbReference type="EMBL" id="MBB6003474.1"/>
    </source>
</evidence>
<evidence type="ECO:0000259" key="2">
    <source>
        <dbReference type="Pfam" id="PF08522"/>
    </source>
</evidence>
<protein>
    <recommendedName>
        <fullName evidence="6">DUF1735 domain-containing protein</fullName>
    </recommendedName>
</protein>
<dbReference type="Gene3D" id="2.60.40.1740">
    <property type="entry name" value="hypothetical protein (bacova_03559)"/>
    <property type="match status" value="1"/>
</dbReference>
<dbReference type="Pfam" id="PF08522">
    <property type="entry name" value="BT_3987-like_N"/>
    <property type="match status" value="1"/>
</dbReference>
<gene>
    <name evidence="4" type="ORF">HNP25_002132</name>
</gene>
<comment type="caution">
    <text evidence="4">The sequence shown here is derived from an EMBL/GenBank/DDBJ whole genome shotgun (WGS) entry which is preliminary data.</text>
</comment>
<keyword evidence="5" id="KW-1185">Reference proteome</keyword>
<dbReference type="Proteomes" id="UP000524404">
    <property type="component" value="Unassembled WGS sequence"/>
</dbReference>
<dbReference type="Pfam" id="PF18620">
    <property type="entry name" value="DUF5627"/>
    <property type="match status" value="1"/>
</dbReference>
<name>A0A841EMP8_9BACT</name>
<evidence type="ECO:0000313" key="5">
    <source>
        <dbReference type="Proteomes" id="UP000524404"/>
    </source>
</evidence>
<evidence type="ECO:0000259" key="3">
    <source>
        <dbReference type="Pfam" id="PF18620"/>
    </source>
</evidence>
<accession>A0A841EMP8</accession>
<dbReference type="AlphaFoldDB" id="A0A841EMP8"/>
<dbReference type="EMBL" id="JACHKT010000013">
    <property type="protein sequence ID" value="MBB6003474.1"/>
    <property type="molecule type" value="Genomic_DNA"/>
</dbReference>
<dbReference type="InterPro" id="IPR040580">
    <property type="entry name" value="DUF5627"/>
</dbReference>
<dbReference type="Gene3D" id="2.40.128.420">
    <property type="match status" value="1"/>
</dbReference>
<feature type="signal peptide" evidence="1">
    <location>
        <begin position="1"/>
        <end position="22"/>
    </location>
</feature>
<feature type="domain" description="DUF5627" evidence="3">
    <location>
        <begin position="176"/>
        <end position="306"/>
    </location>
</feature>
<dbReference type="RefSeq" id="WP_184133964.1">
    <property type="nucleotide sequence ID" value="NZ_JACHKT010000013.1"/>
</dbReference>
<keyword evidence="1" id="KW-0732">Signal</keyword>
<evidence type="ECO:0000256" key="1">
    <source>
        <dbReference type="SAM" id="SignalP"/>
    </source>
</evidence>
<organism evidence="4 5">
    <name type="scientific">Arcicella rosea</name>
    <dbReference type="NCBI Taxonomy" id="502909"/>
    <lineage>
        <taxon>Bacteria</taxon>
        <taxon>Pseudomonadati</taxon>
        <taxon>Bacteroidota</taxon>
        <taxon>Cytophagia</taxon>
        <taxon>Cytophagales</taxon>
        <taxon>Flectobacillaceae</taxon>
        <taxon>Arcicella</taxon>
    </lineage>
</organism>
<feature type="domain" description="BT-3987-like N-terminal" evidence="2">
    <location>
        <begin position="30"/>
        <end position="157"/>
    </location>
</feature>
<reference evidence="4 5" key="1">
    <citation type="submission" date="2020-08" db="EMBL/GenBank/DDBJ databases">
        <title>Functional genomics of gut bacteria from endangered species of beetles.</title>
        <authorList>
            <person name="Carlos-Shanley C."/>
        </authorList>
    </citation>
    <scope>NUCLEOTIDE SEQUENCE [LARGE SCALE GENOMIC DNA]</scope>
    <source>
        <strain evidence="4 5">S00070</strain>
    </source>
</reference>
<feature type="chain" id="PRO_5032623155" description="DUF1735 domain-containing protein" evidence="1">
    <location>
        <begin position="23"/>
        <end position="318"/>
    </location>
</feature>
<evidence type="ECO:0008006" key="6">
    <source>
        <dbReference type="Google" id="ProtNLM"/>
    </source>
</evidence>
<proteinExistence type="predicted"/>